<evidence type="ECO:0000313" key="1">
    <source>
        <dbReference type="EMBL" id="KCY21593.1"/>
    </source>
</evidence>
<reference evidence="1 2" key="1">
    <citation type="submission" date="2014-04" db="EMBL/GenBank/DDBJ databases">
        <title>Comparative genomics and transcriptomics to identify genetic mechanisms underlying the emergence of carbapenem resistant Acinetobacter baumannii (CRAb).</title>
        <authorList>
            <person name="Harris A.D."/>
            <person name="Johnson K.J."/>
            <person name="George J."/>
            <person name="Nadendla S."/>
            <person name="Daugherty S.C."/>
            <person name="Parankush S."/>
            <person name="Sadzewicz L."/>
            <person name="Tallon L."/>
            <person name="Sengamalay N."/>
            <person name="Hazen T.H."/>
            <person name="Rasko D.A."/>
        </authorList>
    </citation>
    <scope>NUCLEOTIDE SEQUENCE [LARGE SCALE GENOMIC DNA]</scope>
    <source>
        <strain evidence="1 2">21072</strain>
    </source>
</reference>
<comment type="caution">
    <text evidence="1">The sequence shown here is derived from an EMBL/GenBank/DDBJ whole genome shotgun (WGS) entry which is preliminary data.</text>
</comment>
<evidence type="ECO:0000313" key="2">
    <source>
        <dbReference type="Proteomes" id="UP000027327"/>
    </source>
</evidence>
<dbReference type="EMBL" id="JMOD01000007">
    <property type="protein sequence ID" value="KCY21593.1"/>
    <property type="molecule type" value="Genomic_DNA"/>
</dbReference>
<dbReference type="RefSeq" id="WP_032035891.1">
    <property type="nucleotide sequence ID" value="NZ_JMOD01000007.1"/>
</dbReference>
<dbReference type="AlphaFoldDB" id="A0A062IUN9"/>
<proteinExistence type="predicted"/>
<organism evidence="1 2">
    <name type="scientific">Acinetobacter baumannii 21072</name>
    <dbReference type="NCBI Taxonomy" id="1310697"/>
    <lineage>
        <taxon>Bacteria</taxon>
        <taxon>Pseudomonadati</taxon>
        <taxon>Pseudomonadota</taxon>
        <taxon>Gammaproteobacteria</taxon>
        <taxon>Moraxellales</taxon>
        <taxon>Moraxellaceae</taxon>
        <taxon>Acinetobacter</taxon>
        <taxon>Acinetobacter calcoaceticus/baumannii complex</taxon>
    </lineage>
</organism>
<dbReference type="Proteomes" id="UP000027327">
    <property type="component" value="Unassembled WGS sequence"/>
</dbReference>
<sequence>MSNFLKLDVVLPPNPNYLILSQLELPPSVANIGSVAHATKLQNKLMTMVGTSSVIGNLTYDETGATVGANGYINTHTDDALQQTLIVVAMPLISAGSHLALSNFLSETIATSGKAGGLSLTHAAGYYPNVSQSAMANTPLNGELNTWSILAVSRNSGSYSFVSRKKGAISNQITVTGYADLQAELQAFCIGGSLTMGNYAANVNNHSKVALSAIHNKALTQTELVAYVNALAADMNAINASYNL</sequence>
<gene>
    <name evidence="1" type="ORF">J596_0620</name>
</gene>
<accession>A0A062IUN9</accession>
<dbReference type="PATRIC" id="fig|1310697.3.peg.580"/>
<name>A0A062IUN9_ACIBA</name>
<protein>
    <submittedName>
        <fullName evidence="1">Uncharacterized protein</fullName>
    </submittedName>
</protein>